<evidence type="ECO:0000313" key="3">
    <source>
        <dbReference type="Proteomes" id="UP000215767"/>
    </source>
</evidence>
<dbReference type="AlphaFoldDB" id="A0A261ULL7"/>
<dbReference type="Proteomes" id="UP000215767">
    <property type="component" value="Unassembled WGS sequence"/>
</dbReference>
<dbReference type="InterPro" id="IPR044855">
    <property type="entry name" value="CoA-Trfase_III_dom3_sf"/>
</dbReference>
<reference evidence="3" key="1">
    <citation type="submission" date="2017-05" db="EMBL/GenBank/DDBJ databases">
        <title>Complete and WGS of Bordetella genogroups.</title>
        <authorList>
            <person name="Spilker T."/>
            <person name="Lipuma J."/>
        </authorList>
    </citation>
    <scope>NUCLEOTIDE SEQUENCE [LARGE SCALE GENOMIC DNA]</scope>
    <source>
        <strain evidence="3">AU8856</strain>
    </source>
</reference>
<evidence type="ECO:0000256" key="1">
    <source>
        <dbReference type="ARBA" id="ARBA00022679"/>
    </source>
</evidence>
<dbReference type="Gene3D" id="3.30.1540.10">
    <property type="entry name" value="formyl-coa transferase, domain 3"/>
    <property type="match status" value="1"/>
</dbReference>
<keyword evidence="3" id="KW-1185">Reference proteome</keyword>
<dbReference type="InterPro" id="IPR023606">
    <property type="entry name" value="CoA-Trfase_III_dom_1_sf"/>
</dbReference>
<protein>
    <submittedName>
        <fullName evidence="2">Carnitine dehydratase</fullName>
    </submittedName>
</protein>
<gene>
    <name evidence="2" type="ORF">CAL28_21395</name>
</gene>
<dbReference type="Pfam" id="PF02515">
    <property type="entry name" value="CoA_transf_3"/>
    <property type="match status" value="1"/>
</dbReference>
<sequence length="408" mass="45030">MQWPAGDPFEPGKRATGPLAGIRVVDLTINVLGPVCTQILGDMGADVIKVETPNGDQNRHNGPARHPGMSAFYLIMNRNKRSVVLDLKTADGLEALMRIVETADVFIHSMRPSAAERLGVSYEKVIARNPNIIYASAPGFRSDGPKRDAPAFDDIIQGACGLADLNRDNEGHPRYFPTVIADKLCGYVLASSVGMALFHRERSGVGQKVEVPMYETMLQFCLFEHLWEGAFGHANAKVGYSRMLSPYRRPYRTKDGYICVLAINDLQWSRLLGAVNLKDLAADPRFANMAARMQHIDQLYGALADQLLTKTTEEWMEIFREQDVTCGPVNTLADLMTDDYLAATGFFKSYIHPTEGELVMTSNPIGFSATPPNYRFAPPRAGEHTMEVLCGVGYEMDAAARLVPSPDR</sequence>
<dbReference type="InterPro" id="IPR050483">
    <property type="entry name" value="CoA-transferase_III_domain"/>
</dbReference>
<comment type="caution">
    <text evidence="2">The sequence shown here is derived from an EMBL/GenBank/DDBJ whole genome shotgun (WGS) entry which is preliminary data.</text>
</comment>
<dbReference type="Gene3D" id="3.40.50.10540">
    <property type="entry name" value="Crotonobetainyl-coa:carnitine coa-transferase, domain 1"/>
    <property type="match status" value="1"/>
</dbReference>
<evidence type="ECO:0000313" key="2">
    <source>
        <dbReference type="EMBL" id="OZI61803.1"/>
    </source>
</evidence>
<name>A0A261ULL7_9BORD</name>
<organism evidence="2 3">
    <name type="scientific">Bordetella genomosp. 11</name>
    <dbReference type="NCBI Taxonomy" id="1416808"/>
    <lineage>
        <taxon>Bacteria</taxon>
        <taxon>Pseudomonadati</taxon>
        <taxon>Pseudomonadota</taxon>
        <taxon>Betaproteobacteria</taxon>
        <taxon>Burkholderiales</taxon>
        <taxon>Alcaligenaceae</taxon>
        <taxon>Bordetella</taxon>
    </lineage>
</organism>
<keyword evidence="1" id="KW-0808">Transferase</keyword>
<dbReference type="OrthoDB" id="5294844at2"/>
<dbReference type="PANTHER" id="PTHR48207">
    <property type="entry name" value="SUCCINATE--HYDROXYMETHYLGLUTARATE COA-TRANSFERASE"/>
    <property type="match status" value="1"/>
</dbReference>
<dbReference type="InterPro" id="IPR003673">
    <property type="entry name" value="CoA-Trfase_fam_III"/>
</dbReference>
<dbReference type="PANTHER" id="PTHR48207:SF4">
    <property type="entry name" value="BLL6097 PROTEIN"/>
    <property type="match status" value="1"/>
</dbReference>
<proteinExistence type="predicted"/>
<dbReference type="GO" id="GO:0008410">
    <property type="term" value="F:CoA-transferase activity"/>
    <property type="evidence" value="ECO:0007669"/>
    <property type="project" value="TreeGrafter"/>
</dbReference>
<dbReference type="SUPFAM" id="SSF89796">
    <property type="entry name" value="CoA-transferase family III (CaiB/BaiF)"/>
    <property type="match status" value="1"/>
</dbReference>
<accession>A0A261ULL7</accession>
<dbReference type="EMBL" id="NEVS01000004">
    <property type="protein sequence ID" value="OZI61803.1"/>
    <property type="molecule type" value="Genomic_DNA"/>
</dbReference>